<dbReference type="Proteomes" id="UP000479000">
    <property type="component" value="Unassembled WGS sequence"/>
</dbReference>
<evidence type="ECO:0000313" key="3">
    <source>
        <dbReference type="Proteomes" id="UP000479000"/>
    </source>
</evidence>
<proteinExistence type="predicted"/>
<feature type="non-terminal residue" evidence="2">
    <location>
        <position position="76"/>
    </location>
</feature>
<feature type="compositionally biased region" description="Polar residues" evidence="1">
    <location>
        <begin position="58"/>
        <end position="76"/>
    </location>
</feature>
<organism evidence="2 3">
    <name type="scientific">Nesidiocoris tenuis</name>
    <dbReference type="NCBI Taxonomy" id="355587"/>
    <lineage>
        <taxon>Eukaryota</taxon>
        <taxon>Metazoa</taxon>
        <taxon>Ecdysozoa</taxon>
        <taxon>Arthropoda</taxon>
        <taxon>Hexapoda</taxon>
        <taxon>Insecta</taxon>
        <taxon>Pterygota</taxon>
        <taxon>Neoptera</taxon>
        <taxon>Paraneoptera</taxon>
        <taxon>Hemiptera</taxon>
        <taxon>Heteroptera</taxon>
        <taxon>Panheteroptera</taxon>
        <taxon>Cimicomorpha</taxon>
        <taxon>Miridae</taxon>
        <taxon>Dicyphina</taxon>
        <taxon>Nesidiocoris</taxon>
    </lineage>
</organism>
<feature type="region of interest" description="Disordered" evidence="1">
    <location>
        <begin position="49"/>
        <end position="76"/>
    </location>
</feature>
<dbReference type="AlphaFoldDB" id="A0A6H5FYN2"/>
<reference evidence="2 3" key="1">
    <citation type="submission" date="2020-02" db="EMBL/GenBank/DDBJ databases">
        <authorList>
            <person name="Ferguson B K."/>
        </authorList>
    </citation>
    <scope>NUCLEOTIDE SEQUENCE [LARGE SCALE GENOMIC DNA]</scope>
</reference>
<dbReference type="EMBL" id="CADCXU010002367">
    <property type="protein sequence ID" value="CAA9994696.1"/>
    <property type="molecule type" value="Genomic_DNA"/>
</dbReference>
<sequence length="76" mass="8504">MFSHFNGCITGLKIKVGICRDVGTNWIQRLIFDENVEILRKLLPLKTPGQRTAGGQKCFSTDSYSTPLDTETNKLS</sequence>
<name>A0A6H5FYN2_9HEMI</name>
<protein>
    <submittedName>
        <fullName evidence="2">Uncharacterized protein</fullName>
    </submittedName>
</protein>
<accession>A0A6H5FYN2</accession>
<gene>
    <name evidence="2" type="ORF">NTEN_LOCUS1512</name>
</gene>
<keyword evidence="3" id="KW-1185">Reference proteome</keyword>
<evidence type="ECO:0000256" key="1">
    <source>
        <dbReference type="SAM" id="MobiDB-lite"/>
    </source>
</evidence>
<evidence type="ECO:0000313" key="2">
    <source>
        <dbReference type="EMBL" id="CAA9994696.1"/>
    </source>
</evidence>